<dbReference type="InterPro" id="IPR007590">
    <property type="entry name" value="Saf4/Yju2"/>
</dbReference>
<dbReference type="EMBL" id="LODT01000004">
    <property type="protein sequence ID" value="KYR02360.1"/>
    <property type="molecule type" value="Genomic_DNA"/>
</dbReference>
<evidence type="ECO:0000313" key="2">
    <source>
        <dbReference type="EMBL" id="KYR02360.1"/>
    </source>
</evidence>
<dbReference type="GO" id="GO:0005684">
    <property type="term" value="C:U2-type spliceosomal complex"/>
    <property type="evidence" value="ECO:0007669"/>
    <property type="project" value="TreeGrafter"/>
</dbReference>
<dbReference type="GO" id="GO:0000398">
    <property type="term" value="P:mRNA splicing, via spliceosome"/>
    <property type="evidence" value="ECO:0007669"/>
    <property type="project" value="InterPro"/>
</dbReference>
<comment type="similarity">
    <text evidence="1">Belongs to the CWC16 family.</text>
</comment>
<sequence>MAERKSVNKYYPPDWDPSKGTINQYRNSHPYGDRAKKWYSEGILVVRFEMPWNVNCTTCQNHIGKGVRYNAEKKKSTKMYFSSAIIHFTMKCHLCGGTIEIETDPKNRDFKIISGIKRKTVDTENSEIDEDLLDSLETEHLKLMESFKLDSQNPILQLLVKKKDIEIAQKKAPSIEDLYHFKTENRSNHAALNSNLRSRFRHTKNQEKQELEVAKSKGFHILLQPETTDDIKKAKSHMAHGKQLQNTIDKQQKINRVLTVTKLNRDLNSNSLSTPQTLEIIKKKVNIDPSVFYKQSLSNNTVKDAFSSSLFK</sequence>
<organism evidence="2 3">
    <name type="scientific">Tieghemostelium lacteum</name>
    <name type="common">Slime mold</name>
    <name type="synonym">Dictyostelium lacteum</name>
    <dbReference type="NCBI Taxonomy" id="361077"/>
    <lineage>
        <taxon>Eukaryota</taxon>
        <taxon>Amoebozoa</taxon>
        <taxon>Evosea</taxon>
        <taxon>Eumycetozoa</taxon>
        <taxon>Dictyostelia</taxon>
        <taxon>Dictyosteliales</taxon>
        <taxon>Raperosteliaceae</taxon>
        <taxon>Tieghemostelium</taxon>
    </lineage>
</organism>
<dbReference type="OrthoDB" id="360327at2759"/>
<accession>A0A152A7Z0</accession>
<dbReference type="GO" id="GO:0071014">
    <property type="term" value="C:post-mRNA release spliceosomal complex"/>
    <property type="evidence" value="ECO:0007669"/>
    <property type="project" value="TreeGrafter"/>
</dbReference>
<proteinExistence type="inferred from homology"/>
<evidence type="ECO:0000256" key="1">
    <source>
        <dbReference type="ARBA" id="ARBA00005595"/>
    </source>
</evidence>
<dbReference type="Pfam" id="PF04502">
    <property type="entry name" value="Saf4_Yju2"/>
    <property type="match status" value="1"/>
</dbReference>
<dbReference type="PANTHER" id="PTHR12111:SF2">
    <property type="entry name" value="SPLICING FACTOR YJU2B-RELATED"/>
    <property type="match status" value="1"/>
</dbReference>
<comment type="caution">
    <text evidence="2">The sequence shown here is derived from an EMBL/GenBank/DDBJ whole genome shotgun (WGS) entry which is preliminary data.</text>
</comment>
<name>A0A152A7Z0_TIELA</name>
<dbReference type="STRING" id="361077.A0A152A7Z0"/>
<evidence type="ECO:0008006" key="4">
    <source>
        <dbReference type="Google" id="ProtNLM"/>
    </source>
</evidence>
<dbReference type="FunCoup" id="A0A152A7Z0">
    <property type="interactions" value="302"/>
</dbReference>
<gene>
    <name evidence="2" type="ORF">DLAC_11467</name>
</gene>
<protein>
    <recommendedName>
        <fullName evidence="4">Coiled-coil domain-containing protein 130</fullName>
    </recommendedName>
</protein>
<keyword evidence="3" id="KW-1185">Reference proteome</keyword>
<dbReference type="Proteomes" id="UP000076078">
    <property type="component" value="Unassembled WGS sequence"/>
</dbReference>
<dbReference type="PANTHER" id="PTHR12111">
    <property type="entry name" value="SPLICING FACTOR YJU2"/>
    <property type="match status" value="1"/>
</dbReference>
<dbReference type="InParanoid" id="A0A152A7Z0"/>
<evidence type="ECO:0000313" key="3">
    <source>
        <dbReference type="Proteomes" id="UP000076078"/>
    </source>
</evidence>
<dbReference type="OMA" id="YDDAMYK"/>
<dbReference type="AlphaFoldDB" id="A0A152A7Z0"/>
<reference evidence="2 3" key="1">
    <citation type="submission" date="2015-12" db="EMBL/GenBank/DDBJ databases">
        <title>Dictyostelia acquired genes for synthesis and detection of signals that induce cell-type specialization by lateral gene transfer from prokaryotes.</title>
        <authorList>
            <person name="Gloeckner G."/>
            <person name="Schaap P."/>
        </authorList>
    </citation>
    <scope>NUCLEOTIDE SEQUENCE [LARGE SCALE GENOMIC DNA]</scope>
    <source>
        <strain evidence="2 3">TK</strain>
    </source>
</reference>